<keyword evidence="7" id="KW-0998">Cell outer membrane</keyword>
<reference evidence="8" key="1">
    <citation type="submission" date="2023-07" db="EMBL/GenBank/DDBJ databases">
        <title>The genome sequence of Rhodocytophaga aerolata KACC 12507.</title>
        <authorList>
            <person name="Zhang X."/>
        </authorList>
    </citation>
    <scope>NUCLEOTIDE SEQUENCE</scope>
    <source>
        <strain evidence="8">KACC 12507</strain>
    </source>
</reference>
<accession>A0ABT8RHC4</accession>
<evidence type="ECO:0000313" key="9">
    <source>
        <dbReference type="Proteomes" id="UP001168528"/>
    </source>
</evidence>
<evidence type="ECO:0000256" key="5">
    <source>
        <dbReference type="ARBA" id="ARBA00022692"/>
    </source>
</evidence>
<evidence type="ECO:0000256" key="2">
    <source>
        <dbReference type="ARBA" id="ARBA00007613"/>
    </source>
</evidence>
<evidence type="ECO:0000313" key="8">
    <source>
        <dbReference type="EMBL" id="MDO1450190.1"/>
    </source>
</evidence>
<gene>
    <name evidence="8" type="ORF">Q0590_28175</name>
</gene>
<dbReference type="PANTHER" id="PTHR30026:SF20">
    <property type="entry name" value="OUTER MEMBRANE PROTEIN TOLC"/>
    <property type="match status" value="1"/>
</dbReference>
<dbReference type="InterPro" id="IPR003423">
    <property type="entry name" value="OMP_efflux"/>
</dbReference>
<dbReference type="RefSeq" id="WP_302040992.1">
    <property type="nucleotide sequence ID" value="NZ_JAUKPO010000026.1"/>
</dbReference>
<keyword evidence="4" id="KW-1134">Transmembrane beta strand</keyword>
<name>A0ABT8RHC4_9BACT</name>
<keyword evidence="5" id="KW-0812">Transmembrane</keyword>
<dbReference type="Gene3D" id="1.20.1600.10">
    <property type="entry name" value="Outer membrane efflux proteins (OEP)"/>
    <property type="match status" value="1"/>
</dbReference>
<dbReference type="Pfam" id="PF02321">
    <property type="entry name" value="OEP"/>
    <property type="match status" value="2"/>
</dbReference>
<proteinExistence type="inferred from homology"/>
<keyword evidence="9" id="KW-1185">Reference proteome</keyword>
<evidence type="ECO:0000256" key="4">
    <source>
        <dbReference type="ARBA" id="ARBA00022452"/>
    </source>
</evidence>
<dbReference type="InterPro" id="IPR051906">
    <property type="entry name" value="TolC-like"/>
</dbReference>
<evidence type="ECO:0000256" key="1">
    <source>
        <dbReference type="ARBA" id="ARBA00004442"/>
    </source>
</evidence>
<comment type="similarity">
    <text evidence="2">Belongs to the outer membrane factor (OMF) (TC 1.B.17) family.</text>
</comment>
<evidence type="ECO:0000256" key="7">
    <source>
        <dbReference type="ARBA" id="ARBA00023237"/>
    </source>
</evidence>
<organism evidence="8 9">
    <name type="scientific">Rhodocytophaga aerolata</name>
    <dbReference type="NCBI Taxonomy" id="455078"/>
    <lineage>
        <taxon>Bacteria</taxon>
        <taxon>Pseudomonadati</taxon>
        <taxon>Bacteroidota</taxon>
        <taxon>Cytophagia</taxon>
        <taxon>Cytophagales</taxon>
        <taxon>Rhodocytophagaceae</taxon>
        <taxon>Rhodocytophaga</taxon>
    </lineage>
</organism>
<comment type="caution">
    <text evidence="8">The sequence shown here is derived from an EMBL/GenBank/DDBJ whole genome shotgun (WGS) entry which is preliminary data.</text>
</comment>
<keyword evidence="3" id="KW-0813">Transport</keyword>
<dbReference type="SUPFAM" id="SSF56954">
    <property type="entry name" value="Outer membrane efflux proteins (OEP)"/>
    <property type="match status" value="1"/>
</dbReference>
<dbReference type="EMBL" id="JAUKPO010000026">
    <property type="protein sequence ID" value="MDO1450190.1"/>
    <property type="molecule type" value="Genomic_DNA"/>
</dbReference>
<evidence type="ECO:0000256" key="3">
    <source>
        <dbReference type="ARBA" id="ARBA00022448"/>
    </source>
</evidence>
<sequence>MKSIRLLTIGLFLFTMSVTFSVLAQERLLSLEDAVSLAVEKNRDLQVSRMEINKTAQKIREAKGYALPTIAASGQYLHYLQRQVTFLPGNFAGLDDSQIATLRVGGTDAYVGGVSLVQPIFQGEIFSGIRAARLAEKLSTEDLALTQSVVVTDVKKAYLNVLISNEQLKLQKQSIARNEQALKDARSLLAQGRASRIDTLRAYITIENLRPDIIRLTNGIEIAKTVLKTTIGIPESEQIELTDSLRYDGVVPFLANATILEEALASRPEVARLVITEKLNAEQINIERAEYLPKFSAIGLIQTQTQANDYRFGDYKWPVSSYVGLQFAVPIFSGFRTAARVQQAKVTKLQTEKGLENVRELIRAEVKIALSKVEESKRRIESQVQTVSTAELSYRITRDRWKQGIASRLDMADAELSLSQAKSNYLQAVYDYLTASVDLDKALGRAN</sequence>
<evidence type="ECO:0000256" key="6">
    <source>
        <dbReference type="ARBA" id="ARBA00023136"/>
    </source>
</evidence>
<comment type="subcellular location">
    <subcellularLocation>
        <location evidence="1">Cell outer membrane</location>
    </subcellularLocation>
</comment>
<keyword evidence="6" id="KW-0472">Membrane</keyword>
<protein>
    <submittedName>
        <fullName evidence="8">TolC family protein</fullName>
    </submittedName>
</protein>
<dbReference type="Proteomes" id="UP001168528">
    <property type="component" value="Unassembled WGS sequence"/>
</dbReference>
<dbReference type="PANTHER" id="PTHR30026">
    <property type="entry name" value="OUTER MEMBRANE PROTEIN TOLC"/>
    <property type="match status" value="1"/>
</dbReference>